<sequence length="161" mass="18689">MVLAGEFEKRKENAKKVRERMIRILEDYGLLVSHYGVEDTLTDEVNETIKGVLYRRDLTAKFVRFSPDTAVVLREKKRVFLCESKATLGEYPNYSYELDSYEIGKKLARAGVDLFVVFDAEKAAWAGDIDVHTIKVPKQRWSKEYADTIADHYPNKKIDYE</sequence>
<feature type="non-terminal residue" evidence="1">
    <location>
        <position position="161"/>
    </location>
</feature>
<protein>
    <submittedName>
        <fullName evidence="1">Uncharacterized protein</fullName>
    </submittedName>
</protein>
<dbReference type="AlphaFoldDB" id="A0A133URN5"/>
<gene>
    <name evidence="1" type="ORF">AKJ38_02375</name>
</gene>
<reference evidence="1 2" key="1">
    <citation type="journal article" date="2016" name="Sci. Rep.">
        <title>Metabolic traits of an uncultured archaeal lineage -MSBL1- from brine pools of the Red Sea.</title>
        <authorList>
            <person name="Mwirichia R."/>
            <person name="Alam I."/>
            <person name="Rashid M."/>
            <person name="Vinu M."/>
            <person name="Ba-Alawi W."/>
            <person name="Anthony Kamau A."/>
            <person name="Kamanda Ngugi D."/>
            <person name="Goker M."/>
            <person name="Klenk H.P."/>
            <person name="Bajic V."/>
            <person name="Stingl U."/>
        </authorList>
    </citation>
    <scope>NUCLEOTIDE SEQUENCE [LARGE SCALE GENOMIC DNA]</scope>
    <source>
        <strain evidence="1">SCGC-AAA259I14</strain>
    </source>
</reference>
<name>A0A133URN5_9EURY</name>
<dbReference type="Proteomes" id="UP000070414">
    <property type="component" value="Unassembled WGS sequence"/>
</dbReference>
<proteinExistence type="predicted"/>
<evidence type="ECO:0000313" key="1">
    <source>
        <dbReference type="EMBL" id="KXA96904.1"/>
    </source>
</evidence>
<dbReference type="EMBL" id="LHXS01000036">
    <property type="protein sequence ID" value="KXA96904.1"/>
    <property type="molecule type" value="Genomic_DNA"/>
</dbReference>
<keyword evidence="2" id="KW-1185">Reference proteome</keyword>
<organism evidence="1 2">
    <name type="scientific">candidate division MSBL1 archaeon SCGC-AAA259I14</name>
    <dbReference type="NCBI Taxonomy" id="1698268"/>
    <lineage>
        <taxon>Archaea</taxon>
        <taxon>Methanobacteriati</taxon>
        <taxon>Methanobacteriota</taxon>
        <taxon>candidate division MSBL1</taxon>
    </lineage>
</organism>
<accession>A0A133URN5</accession>
<comment type="caution">
    <text evidence="1">The sequence shown here is derived from an EMBL/GenBank/DDBJ whole genome shotgun (WGS) entry which is preliminary data.</text>
</comment>
<evidence type="ECO:0000313" key="2">
    <source>
        <dbReference type="Proteomes" id="UP000070414"/>
    </source>
</evidence>